<dbReference type="Proteomes" id="UP000504638">
    <property type="component" value="Unplaced"/>
</dbReference>
<dbReference type="Pfam" id="PF00324">
    <property type="entry name" value="AA_permease"/>
    <property type="match status" value="1"/>
</dbReference>
<evidence type="ECO:0000313" key="9">
    <source>
        <dbReference type="EMBL" id="KAF1817393.1"/>
    </source>
</evidence>
<dbReference type="EMBL" id="ML975149">
    <property type="protein sequence ID" value="KAF1817393.1"/>
    <property type="molecule type" value="Genomic_DNA"/>
</dbReference>
<reference evidence="11" key="3">
    <citation type="submission" date="2025-04" db="UniProtKB">
        <authorList>
            <consortium name="RefSeq"/>
        </authorList>
    </citation>
    <scope>IDENTIFICATION</scope>
    <source>
        <strain evidence="11">CBS 781.70</strain>
    </source>
</reference>
<feature type="transmembrane region" description="Helical" evidence="7">
    <location>
        <begin position="177"/>
        <end position="196"/>
    </location>
</feature>
<gene>
    <name evidence="9 11" type="ORF">P152DRAFT_17740</name>
</gene>
<evidence type="ECO:0000313" key="11">
    <source>
        <dbReference type="RefSeq" id="XP_033539024.1"/>
    </source>
</evidence>
<protein>
    <submittedName>
        <fullName evidence="9 11">Proline-specific permease</fullName>
    </submittedName>
</protein>
<evidence type="ECO:0000256" key="5">
    <source>
        <dbReference type="ARBA" id="ARBA00022989"/>
    </source>
</evidence>
<evidence type="ECO:0000256" key="6">
    <source>
        <dbReference type="ARBA" id="ARBA00023136"/>
    </source>
</evidence>
<dbReference type="PROSITE" id="PS00218">
    <property type="entry name" value="AMINO_ACID_PERMEASE_1"/>
    <property type="match status" value="1"/>
</dbReference>
<dbReference type="AlphaFoldDB" id="A0A6G1GH65"/>
<feature type="transmembrane region" description="Helical" evidence="7">
    <location>
        <begin position="280"/>
        <end position="301"/>
    </location>
</feature>
<feature type="transmembrane region" description="Helical" evidence="7">
    <location>
        <begin position="421"/>
        <end position="440"/>
    </location>
</feature>
<feature type="transmembrane region" description="Helical" evidence="7">
    <location>
        <begin position="476"/>
        <end position="495"/>
    </location>
</feature>
<comment type="subcellular location">
    <subcellularLocation>
        <location evidence="1">Membrane</location>
        <topology evidence="1">Multi-pass membrane protein</topology>
    </subcellularLocation>
</comment>
<keyword evidence="2" id="KW-0813">Transport</keyword>
<dbReference type="OrthoDB" id="3900342at2759"/>
<feature type="transmembrane region" description="Helical" evidence="7">
    <location>
        <begin position="20"/>
        <end position="40"/>
    </location>
</feature>
<feature type="transmembrane region" description="Helical" evidence="7">
    <location>
        <begin position="93"/>
        <end position="115"/>
    </location>
</feature>
<evidence type="ECO:0000256" key="2">
    <source>
        <dbReference type="ARBA" id="ARBA00022448"/>
    </source>
</evidence>
<feature type="transmembrane region" description="Helical" evidence="7">
    <location>
        <begin position="337"/>
        <end position="355"/>
    </location>
</feature>
<keyword evidence="4" id="KW-0029">Amino-acid transport</keyword>
<dbReference type="RefSeq" id="XP_033539024.1">
    <property type="nucleotide sequence ID" value="XM_033674153.1"/>
</dbReference>
<feature type="transmembrane region" description="Helical" evidence="7">
    <location>
        <begin position="144"/>
        <end position="165"/>
    </location>
</feature>
<dbReference type="InterPro" id="IPR004840">
    <property type="entry name" value="Amino_acid_permease_CS"/>
</dbReference>
<feature type="transmembrane region" description="Helical" evidence="7">
    <location>
        <begin position="507"/>
        <end position="526"/>
    </location>
</feature>
<keyword evidence="6 7" id="KW-0472">Membrane</keyword>
<reference evidence="11" key="2">
    <citation type="submission" date="2020-04" db="EMBL/GenBank/DDBJ databases">
        <authorList>
            <consortium name="NCBI Genome Project"/>
        </authorList>
    </citation>
    <scope>NUCLEOTIDE SEQUENCE</scope>
    <source>
        <strain evidence="11">CBS 781.70</strain>
    </source>
</reference>
<evidence type="ECO:0000259" key="8">
    <source>
        <dbReference type="Pfam" id="PF00324"/>
    </source>
</evidence>
<proteinExistence type="predicted"/>
<dbReference type="Gene3D" id="1.20.1740.10">
    <property type="entry name" value="Amino acid/polyamine transporter I"/>
    <property type="match status" value="1"/>
</dbReference>
<evidence type="ECO:0000313" key="10">
    <source>
        <dbReference type="Proteomes" id="UP000504638"/>
    </source>
</evidence>
<evidence type="ECO:0000256" key="7">
    <source>
        <dbReference type="SAM" id="Phobius"/>
    </source>
</evidence>
<keyword evidence="3 7" id="KW-0812">Transmembrane</keyword>
<feature type="transmembrane region" description="Helical" evidence="7">
    <location>
        <begin position="389"/>
        <end position="409"/>
    </location>
</feature>
<dbReference type="GO" id="GO:0015171">
    <property type="term" value="F:amino acid transmembrane transporter activity"/>
    <property type="evidence" value="ECO:0007669"/>
    <property type="project" value="TreeGrafter"/>
</dbReference>
<name>A0A6G1GH65_9PEZI</name>
<feature type="transmembrane region" description="Helical" evidence="7">
    <location>
        <begin position="238"/>
        <end position="259"/>
    </location>
</feature>
<accession>A0A6G1GH65</accession>
<evidence type="ECO:0000256" key="3">
    <source>
        <dbReference type="ARBA" id="ARBA00022692"/>
    </source>
</evidence>
<dbReference type="PANTHER" id="PTHR43341:SF35">
    <property type="entry name" value="ACID TRANSPORTER, PUTATIVE-RELATED"/>
    <property type="match status" value="1"/>
</dbReference>
<dbReference type="GO" id="GO:0016020">
    <property type="term" value="C:membrane"/>
    <property type="evidence" value="ECO:0007669"/>
    <property type="project" value="UniProtKB-SubCell"/>
</dbReference>
<feature type="transmembrane region" description="Helical" evidence="7">
    <location>
        <begin position="46"/>
        <end position="72"/>
    </location>
</feature>
<reference evidence="9 11" key="1">
    <citation type="submission" date="2020-01" db="EMBL/GenBank/DDBJ databases">
        <authorList>
            <consortium name="DOE Joint Genome Institute"/>
            <person name="Haridas S."/>
            <person name="Albert R."/>
            <person name="Binder M."/>
            <person name="Bloem J."/>
            <person name="Labutti K."/>
            <person name="Salamov A."/>
            <person name="Andreopoulos B."/>
            <person name="Baker S.E."/>
            <person name="Barry K."/>
            <person name="Bills G."/>
            <person name="Bluhm B.H."/>
            <person name="Cannon C."/>
            <person name="Castanera R."/>
            <person name="Culley D.E."/>
            <person name="Daum C."/>
            <person name="Ezra D."/>
            <person name="Gonzalez J.B."/>
            <person name="Henrissat B."/>
            <person name="Kuo A."/>
            <person name="Liang C."/>
            <person name="Lipzen A."/>
            <person name="Lutzoni F."/>
            <person name="Magnuson J."/>
            <person name="Mondo S."/>
            <person name="Nolan M."/>
            <person name="Ohm R."/>
            <person name="Pangilinan J."/>
            <person name="Park H.-J."/>
            <person name="Ramirez L."/>
            <person name="Alfaro M."/>
            <person name="Sun H."/>
            <person name="Tritt A."/>
            <person name="Yoshinaga Y."/>
            <person name="Zwiers L.-H."/>
            <person name="Turgeon B.G."/>
            <person name="Goodwin S.B."/>
            <person name="Spatafora J.W."/>
            <person name="Crous P.W."/>
            <person name="Grigoriev I.V."/>
        </authorList>
    </citation>
    <scope>NUCLEOTIDE SEQUENCE</scope>
    <source>
        <strain evidence="9 11">CBS 781.70</strain>
    </source>
</reference>
<sequence length="587" mass="65850">MARQTVLSANLKERHVNMMAFTACVGFGLFLQSGIVINMAGPGVAVIAFALACTIMWAIVGCVGEMTALFPIPGPLFEFPGRFLDESVGYATGWLSWFALTVTMAAQIMTISRLFKFNFDPEYLRDVGYPDETLSWNTGGVSPAAWVFIFLIIIFAVNILPVRIYGEVEYFFGTCKMLFISGIIIFNVIVSAAQLVPHSSNFWTWNNPWGFSTDAFVLKVDSELKPTNALTGDVGRLVGLWTGMTTVMFSLLGFETIAMTGPENKDLEKWETIKMSSKKLVMRVSLLYCLACFTGGLNVPYDDPYLIEARWGSIQGGQNSLFVISAVRNRIRGLPQFLNGFFIFSCTSAAISLVYNSSRLLHALASIPEAWPLWAQSWRRRLERTTSQGVPLATVTVSWSIGFLAFLSVQPNSSLALGRMATNATVSVLVVYSVICFSYIRFFHRLKRAAEDPSLENRSAFNREDPQYPYRTSGQLFRAVYGFVFCILLILLNGWQAFLSPFAVEDFIVSYVGPVAFLILILFYHIKSDGWNPANWRWSASMQIQRPPPKVVVSGRRRGKLVFPDQKELFTSDNGKSLLEWIWVWLK</sequence>
<dbReference type="InterPro" id="IPR050524">
    <property type="entry name" value="APC_YAT"/>
</dbReference>
<dbReference type="GeneID" id="54414723"/>
<keyword evidence="5 7" id="KW-1133">Transmembrane helix</keyword>
<evidence type="ECO:0000256" key="4">
    <source>
        <dbReference type="ARBA" id="ARBA00022970"/>
    </source>
</evidence>
<evidence type="ECO:0000256" key="1">
    <source>
        <dbReference type="ARBA" id="ARBA00004141"/>
    </source>
</evidence>
<keyword evidence="10" id="KW-1185">Reference proteome</keyword>
<dbReference type="InterPro" id="IPR004841">
    <property type="entry name" value="AA-permease/SLC12A_dom"/>
</dbReference>
<feature type="domain" description="Amino acid permease/ SLC12A" evidence="8">
    <location>
        <begin position="15"/>
        <end position="533"/>
    </location>
</feature>
<dbReference type="PANTHER" id="PTHR43341">
    <property type="entry name" value="AMINO ACID PERMEASE"/>
    <property type="match status" value="1"/>
</dbReference>
<organism evidence="9">
    <name type="scientific">Eremomyces bilateralis CBS 781.70</name>
    <dbReference type="NCBI Taxonomy" id="1392243"/>
    <lineage>
        <taxon>Eukaryota</taxon>
        <taxon>Fungi</taxon>
        <taxon>Dikarya</taxon>
        <taxon>Ascomycota</taxon>
        <taxon>Pezizomycotina</taxon>
        <taxon>Dothideomycetes</taxon>
        <taxon>Dothideomycetes incertae sedis</taxon>
        <taxon>Eremomycetales</taxon>
        <taxon>Eremomycetaceae</taxon>
        <taxon>Eremomyces</taxon>
    </lineage>
</organism>